<proteinExistence type="inferred from homology"/>
<dbReference type="EMBL" id="CDSC02000346">
    <property type="protein sequence ID" value="SEH94179.1"/>
    <property type="molecule type" value="Genomic_DNA"/>
</dbReference>
<dbReference type="Gene3D" id="3.90.550.10">
    <property type="entry name" value="Spore Coat Polysaccharide Biosynthesis Protein SpsA, Chain A"/>
    <property type="match status" value="1"/>
</dbReference>
<dbReference type="FunFam" id="3.90.550.10:FF:000046">
    <property type="entry name" value="Mannose-1-phosphate guanylyltransferase (GDP)"/>
    <property type="match status" value="1"/>
</dbReference>
<keyword evidence="5" id="KW-0548">Nucleotidyltransferase</keyword>
<evidence type="ECO:0000256" key="4">
    <source>
        <dbReference type="ARBA" id="ARBA00022679"/>
    </source>
</evidence>
<dbReference type="SUPFAM" id="SSF51182">
    <property type="entry name" value="RmlC-like cupins"/>
    <property type="match status" value="1"/>
</dbReference>
<evidence type="ECO:0000313" key="14">
    <source>
        <dbReference type="Proteomes" id="UP000198988"/>
    </source>
</evidence>
<dbReference type="InterPro" id="IPR006375">
    <property type="entry name" value="Man1P_GuaTrfase/Man6P_Isoase"/>
</dbReference>
<dbReference type="Gene3D" id="2.60.120.10">
    <property type="entry name" value="Jelly Rolls"/>
    <property type="match status" value="1"/>
</dbReference>
<dbReference type="RefSeq" id="WP_090717034.1">
    <property type="nucleotide sequence ID" value="NZ_CDSC02000346.1"/>
</dbReference>
<dbReference type="Pfam" id="PF01050">
    <property type="entry name" value="MannoseP_isomer"/>
    <property type="match status" value="1"/>
</dbReference>
<protein>
    <recommendedName>
        <fullName evidence="3">mannose-1-phosphate guanylyltransferase</fullName>
        <ecNumber evidence="3">2.7.7.13</ecNumber>
    </recommendedName>
</protein>
<evidence type="ECO:0000256" key="8">
    <source>
        <dbReference type="ARBA" id="ARBA00047343"/>
    </source>
</evidence>
<dbReference type="PANTHER" id="PTHR46390:SF1">
    <property type="entry name" value="MANNOSE-1-PHOSPHATE GUANYLYLTRANSFERASE"/>
    <property type="match status" value="1"/>
</dbReference>
<evidence type="ECO:0000259" key="10">
    <source>
        <dbReference type="Pfam" id="PF00483"/>
    </source>
</evidence>
<dbReference type="CDD" id="cd02509">
    <property type="entry name" value="GDP-M1P_Guanylyltransferase"/>
    <property type="match status" value="1"/>
</dbReference>
<evidence type="ECO:0000256" key="3">
    <source>
        <dbReference type="ARBA" id="ARBA00012387"/>
    </source>
</evidence>
<dbReference type="InterPro" id="IPR011051">
    <property type="entry name" value="RmlC_Cupin_sf"/>
</dbReference>
<dbReference type="Proteomes" id="UP000198988">
    <property type="component" value="Unassembled WGS sequence"/>
</dbReference>
<comment type="pathway">
    <text evidence="1">Nucleotide-sugar biosynthesis; GDP-alpha-D-mannose biosynthesis; GDP-alpha-D-mannose from alpha-D-mannose 1-phosphate (GTP route): step 1/1.</text>
</comment>
<comment type="catalytic activity">
    <reaction evidence="8">
        <text>alpha-D-mannose 1-phosphate + GTP + H(+) = GDP-alpha-D-mannose + diphosphate</text>
        <dbReference type="Rhea" id="RHEA:15229"/>
        <dbReference type="ChEBI" id="CHEBI:15378"/>
        <dbReference type="ChEBI" id="CHEBI:33019"/>
        <dbReference type="ChEBI" id="CHEBI:37565"/>
        <dbReference type="ChEBI" id="CHEBI:57527"/>
        <dbReference type="ChEBI" id="CHEBI:58409"/>
        <dbReference type="EC" id="2.7.7.13"/>
    </reaction>
</comment>
<evidence type="ECO:0000313" key="13">
    <source>
        <dbReference type="EMBL" id="SEH94179.1"/>
    </source>
</evidence>
<dbReference type="GO" id="GO:0000271">
    <property type="term" value="P:polysaccharide biosynthetic process"/>
    <property type="evidence" value="ECO:0007669"/>
    <property type="project" value="InterPro"/>
</dbReference>
<dbReference type="UniPathway" id="UPA00126">
    <property type="reaction ID" value="UER00930"/>
</dbReference>
<evidence type="ECO:0000256" key="2">
    <source>
        <dbReference type="ARBA" id="ARBA00006115"/>
    </source>
</evidence>
<evidence type="ECO:0000259" key="12">
    <source>
        <dbReference type="Pfam" id="PF22640"/>
    </source>
</evidence>
<name>A0A1H6M5K3_9GAMM</name>
<dbReference type="FunFam" id="2.60.120.10:FF:000032">
    <property type="entry name" value="Mannose-1-phosphate guanylyltransferase/mannose-6-phosphate isomerase"/>
    <property type="match status" value="1"/>
</dbReference>
<dbReference type="InterPro" id="IPR005835">
    <property type="entry name" value="NTP_transferase_dom"/>
</dbReference>
<dbReference type="AlphaFoldDB" id="A0A1H6M5K3"/>
<dbReference type="InterPro" id="IPR029044">
    <property type="entry name" value="Nucleotide-diphossugar_trans"/>
</dbReference>
<dbReference type="InterPro" id="IPR054566">
    <property type="entry name" value="ManC/GMP-like_b-helix"/>
</dbReference>
<gene>
    <name evidence="13" type="ORF">BAZSYMA_ACONTIG00080_12</name>
</gene>
<dbReference type="Pfam" id="PF22640">
    <property type="entry name" value="ManC_GMP_beta-helix"/>
    <property type="match status" value="1"/>
</dbReference>
<reference evidence="14" key="1">
    <citation type="submission" date="2016-06" db="EMBL/GenBank/DDBJ databases">
        <authorList>
            <person name="Petersen J."/>
            <person name="Sayavedra L."/>
        </authorList>
    </citation>
    <scope>NUCLEOTIDE SEQUENCE [LARGE SCALE GENOMIC DNA]</scope>
    <source>
        <strain evidence="14">BazSymA</strain>
    </source>
</reference>
<sequence>MNIIPVILSGGSGTRLWPLSRTQHPKQYLSLASDHSLLQETILRLQGLGNLANPMVVCNVEHRFLVAEQCREIGIQNPIILLEPVGRNTAPAIMAAALQSNKQLEDAILLVLSADHVIQDVQAFHTAIDIATQQAQVGQLVTFGIVPSEANTGYGYIKSSKDKIGGAYQVEDFVEKPDLKTAQSYYQQNNYLWNSGMFMFRADTVIDELSEYAPEISQSVSTAVNNATLDIDFIRLDEQAFSNSPSDSIDYALMEKSNKVVVVPLNAQWSDIGSWDALYDISQKDNNQNVIKGDVIVQDTTNTYINANHHIVATIGVDNLIIVDTPNATLVASRDKSKAVKAIVEQLRSDNRHEAGQHRKVYRPWGWYDSIETGDSFQVKRLHIKIGAKLSLQRHSQRAEHWVVVKGIASVVNGDKSFTLQKGQSTYIPIGVKHSLANEEKEDLEVIEVQSGVYLGEDDIERFEDIYGRVKQ</sequence>
<dbReference type="InterPro" id="IPR051161">
    <property type="entry name" value="Mannose-6P_isomerase_type2"/>
</dbReference>
<evidence type="ECO:0000256" key="9">
    <source>
        <dbReference type="RuleBase" id="RU004190"/>
    </source>
</evidence>
<organism evidence="13 14">
    <name type="scientific">Bathymodiolus azoricus thioautotrophic gill symbiont</name>
    <dbReference type="NCBI Taxonomy" id="235205"/>
    <lineage>
        <taxon>Bacteria</taxon>
        <taxon>Pseudomonadati</taxon>
        <taxon>Pseudomonadota</taxon>
        <taxon>Gammaproteobacteria</taxon>
        <taxon>sulfur-oxidizing symbionts</taxon>
    </lineage>
</organism>
<accession>A0A1H6M5K3</accession>
<dbReference type="OrthoDB" id="9806359at2"/>
<dbReference type="Pfam" id="PF00483">
    <property type="entry name" value="NTP_transferase"/>
    <property type="match status" value="1"/>
</dbReference>
<evidence type="ECO:0000259" key="11">
    <source>
        <dbReference type="Pfam" id="PF01050"/>
    </source>
</evidence>
<dbReference type="InterPro" id="IPR001538">
    <property type="entry name" value="Man6P_isomerase-2_C"/>
</dbReference>
<dbReference type="GO" id="GO:0009298">
    <property type="term" value="P:GDP-mannose biosynthetic process"/>
    <property type="evidence" value="ECO:0007669"/>
    <property type="project" value="UniProtKB-UniPathway"/>
</dbReference>
<dbReference type="PANTHER" id="PTHR46390">
    <property type="entry name" value="MANNOSE-1-PHOSPHATE GUANYLYLTRANSFERASE"/>
    <property type="match status" value="1"/>
</dbReference>
<dbReference type="InterPro" id="IPR049577">
    <property type="entry name" value="GMPP_N"/>
</dbReference>
<keyword evidence="6" id="KW-0547">Nucleotide-binding</keyword>
<dbReference type="InterPro" id="IPR014710">
    <property type="entry name" value="RmlC-like_jellyroll"/>
</dbReference>
<dbReference type="GO" id="GO:0005525">
    <property type="term" value="F:GTP binding"/>
    <property type="evidence" value="ECO:0007669"/>
    <property type="project" value="UniProtKB-KW"/>
</dbReference>
<dbReference type="SUPFAM" id="SSF53448">
    <property type="entry name" value="Nucleotide-diphospho-sugar transferases"/>
    <property type="match status" value="1"/>
</dbReference>
<evidence type="ECO:0000256" key="6">
    <source>
        <dbReference type="ARBA" id="ARBA00022741"/>
    </source>
</evidence>
<dbReference type="CDD" id="cd02213">
    <property type="entry name" value="cupin_PMI_typeII_C"/>
    <property type="match status" value="1"/>
</dbReference>
<evidence type="ECO:0000256" key="5">
    <source>
        <dbReference type="ARBA" id="ARBA00022695"/>
    </source>
</evidence>
<dbReference type="GO" id="GO:0004475">
    <property type="term" value="F:mannose-1-phosphate guanylyltransferase (GTP) activity"/>
    <property type="evidence" value="ECO:0007669"/>
    <property type="project" value="UniProtKB-EC"/>
</dbReference>
<feature type="domain" description="Mannose-6-phosphate isomerase type II C-terminal" evidence="11">
    <location>
        <begin position="351"/>
        <end position="465"/>
    </location>
</feature>
<evidence type="ECO:0000256" key="7">
    <source>
        <dbReference type="ARBA" id="ARBA00023134"/>
    </source>
</evidence>
<feature type="domain" description="MannoseP isomerase/GMP-like beta-helix" evidence="12">
    <location>
        <begin position="293"/>
        <end position="347"/>
    </location>
</feature>
<feature type="domain" description="Nucleotidyl transferase" evidence="10">
    <location>
        <begin position="5"/>
        <end position="287"/>
    </location>
</feature>
<dbReference type="NCBIfam" id="TIGR01479">
    <property type="entry name" value="GMP_PMI"/>
    <property type="match status" value="1"/>
</dbReference>
<dbReference type="EC" id="2.7.7.13" evidence="3"/>
<keyword evidence="7" id="KW-0342">GTP-binding</keyword>
<evidence type="ECO:0000256" key="1">
    <source>
        <dbReference type="ARBA" id="ARBA00004823"/>
    </source>
</evidence>
<keyword evidence="4 13" id="KW-0808">Transferase</keyword>
<comment type="similarity">
    <text evidence="2 9">Belongs to the mannose-6-phosphate isomerase type 2 family.</text>
</comment>